<accession>A0A0K2GIX4</accession>
<dbReference type="AlphaFoldDB" id="A0A0K2GIX4"/>
<evidence type="ECO:0000313" key="3">
    <source>
        <dbReference type="Proteomes" id="UP000069205"/>
    </source>
</evidence>
<organism evidence="2 3">
    <name type="scientific">Nitrospira moscoviensis</name>
    <dbReference type="NCBI Taxonomy" id="42253"/>
    <lineage>
        <taxon>Bacteria</taxon>
        <taxon>Pseudomonadati</taxon>
        <taxon>Nitrospirota</taxon>
        <taxon>Nitrospiria</taxon>
        <taxon>Nitrospirales</taxon>
        <taxon>Nitrospiraceae</taxon>
        <taxon>Nitrospira</taxon>
    </lineage>
</organism>
<evidence type="ECO:0000313" key="2">
    <source>
        <dbReference type="EMBL" id="ALA60572.1"/>
    </source>
</evidence>
<dbReference type="KEGG" id="nmv:NITMOv2_4192"/>
<protein>
    <submittedName>
        <fullName evidence="2">Uncharacterized protein</fullName>
    </submittedName>
</protein>
<evidence type="ECO:0000256" key="1">
    <source>
        <dbReference type="SAM" id="Phobius"/>
    </source>
</evidence>
<dbReference type="PATRIC" id="fig|42253.5.peg.4140"/>
<sequence length="69" mass="7764">MAGLRGLEHDDFTLLSRRSRHGNIRELPSHAKPQLRAMFFHHARILASSLAAILTLVMQPNLYITAAET</sequence>
<gene>
    <name evidence="2" type="ORF">NITMOv2_4192</name>
</gene>
<dbReference type="Proteomes" id="UP000069205">
    <property type="component" value="Chromosome"/>
</dbReference>
<keyword evidence="1" id="KW-0472">Membrane</keyword>
<keyword evidence="1" id="KW-0812">Transmembrane</keyword>
<dbReference type="EMBL" id="CP011801">
    <property type="protein sequence ID" value="ALA60572.1"/>
    <property type="molecule type" value="Genomic_DNA"/>
</dbReference>
<proteinExistence type="predicted"/>
<keyword evidence="1" id="KW-1133">Transmembrane helix</keyword>
<reference evidence="2 3" key="1">
    <citation type="journal article" date="2015" name="Proc. Natl. Acad. Sci. U.S.A.">
        <title>Expanded metabolic versatility of ubiquitous nitrite-oxidizing bacteria from the genus Nitrospira.</title>
        <authorList>
            <person name="Koch H."/>
            <person name="Lucker S."/>
            <person name="Albertsen M."/>
            <person name="Kitzinger K."/>
            <person name="Herbold C."/>
            <person name="Spieck E."/>
            <person name="Nielsen P.H."/>
            <person name="Wagner M."/>
            <person name="Daims H."/>
        </authorList>
    </citation>
    <scope>NUCLEOTIDE SEQUENCE [LARGE SCALE GENOMIC DNA]</scope>
    <source>
        <strain evidence="2 3">NSP M-1</strain>
    </source>
</reference>
<feature type="transmembrane region" description="Helical" evidence="1">
    <location>
        <begin position="45"/>
        <end position="64"/>
    </location>
</feature>
<name>A0A0K2GIX4_NITMO</name>
<keyword evidence="3" id="KW-1185">Reference proteome</keyword>